<reference evidence="5" key="1">
    <citation type="submission" date="2016-06" db="EMBL/GenBank/DDBJ databases">
        <authorList>
            <person name="Nascimento L."/>
            <person name="Pereira R.V."/>
            <person name="Martins L.F."/>
            <person name="Quaggio R.B."/>
            <person name="Silva A.M."/>
            <person name="Setubal J.C."/>
        </authorList>
    </citation>
    <scope>NUCLEOTIDE SEQUENCE [LARGE SCALE GENOMIC DNA]</scope>
</reference>
<evidence type="ECO:0000256" key="2">
    <source>
        <dbReference type="ARBA" id="ARBA00022729"/>
    </source>
</evidence>
<dbReference type="InterPro" id="IPR002491">
    <property type="entry name" value="ABC_transptr_periplasmic_BD"/>
</dbReference>
<dbReference type="CDD" id="cd01144">
    <property type="entry name" value="BtuF"/>
    <property type="match status" value="1"/>
</dbReference>
<dbReference type="InterPro" id="IPR054828">
    <property type="entry name" value="Vit_B12_bind_prot"/>
</dbReference>
<organism evidence="4 5">
    <name type="scientific">Bacillus thermozeamaize</name>
    <dbReference type="NCBI Taxonomy" id="230954"/>
    <lineage>
        <taxon>Bacteria</taxon>
        <taxon>Bacillati</taxon>
        <taxon>Bacillota</taxon>
        <taxon>Bacilli</taxon>
        <taxon>Bacillales</taxon>
        <taxon>Bacillaceae</taxon>
        <taxon>Bacillus</taxon>
    </lineage>
</organism>
<dbReference type="PROSITE" id="PS50983">
    <property type="entry name" value="FE_B12_PBP"/>
    <property type="match status" value="1"/>
</dbReference>
<dbReference type="Proteomes" id="UP000196475">
    <property type="component" value="Unassembled WGS sequence"/>
</dbReference>
<dbReference type="Pfam" id="PF01497">
    <property type="entry name" value="Peripla_BP_2"/>
    <property type="match status" value="1"/>
</dbReference>
<protein>
    <submittedName>
        <fullName evidence="4">Cobalamin-binding protein</fullName>
    </submittedName>
</protein>
<dbReference type="Gene3D" id="3.40.50.1980">
    <property type="entry name" value="Nitrogenase molybdenum iron protein domain"/>
    <property type="match status" value="2"/>
</dbReference>
<dbReference type="InterPro" id="IPR050902">
    <property type="entry name" value="ABC_Transporter_SBP"/>
</dbReference>
<dbReference type="EMBL" id="LZRT01000090">
    <property type="protein sequence ID" value="OUM86434.1"/>
    <property type="molecule type" value="Genomic_DNA"/>
</dbReference>
<keyword evidence="2" id="KW-0732">Signal</keyword>
<accession>A0A1Y3PH41</accession>
<feature type="domain" description="Fe/B12 periplasmic-binding" evidence="3">
    <location>
        <begin position="2"/>
        <end position="257"/>
    </location>
</feature>
<name>A0A1Y3PH41_9BACI</name>
<evidence type="ECO:0000313" key="4">
    <source>
        <dbReference type="EMBL" id="OUM86434.1"/>
    </source>
</evidence>
<evidence type="ECO:0000259" key="3">
    <source>
        <dbReference type="PROSITE" id="PS50983"/>
    </source>
</evidence>
<proteinExistence type="inferred from homology"/>
<dbReference type="AlphaFoldDB" id="A0A1Y3PH41"/>
<gene>
    <name evidence="4" type="ORF">BAA01_06700</name>
</gene>
<comment type="caution">
    <text evidence="4">The sequence shown here is derived from an EMBL/GenBank/DDBJ whole genome shotgun (WGS) entry which is preliminary data.</text>
</comment>
<dbReference type="NCBIfam" id="NF038402">
    <property type="entry name" value="TroA_like"/>
    <property type="match status" value="1"/>
</dbReference>
<evidence type="ECO:0000256" key="1">
    <source>
        <dbReference type="ARBA" id="ARBA00008814"/>
    </source>
</evidence>
<dbReference type="PANTHER" id="PTHR30535">
    <property type="entry name" value="VITAMIN B12-BINDING PROTEIN"/>
    <property type="match status" value="1"/>
</dbReference>
<dbReference type="SUPFAM" id="SSF53807">
    <property type="entry name" value="Helical backbone' metal receptor"/>
    <property type="match status" value="1"/>
</dbReference>
<dbReference type="PANTHER" id="PTHR30535:SF34">
    <property type="entry name" value="MOLYBDATE-BINDING PROTEIN MOLA"/>
    <property type="match status" value="1"/>
</dbReference>
<comment type="similarity">
    <text evidence="1">Belongs to the bacterial solute-binding protein 8 family.</text>
</comment>
<sequence length="257" mass="28908">MRIVSLCPSNTELLVALGLWDDVVGVDDDSDWPPAVNTKPRVGRDLNIDAEKVAALQPDLVVASLSVPGMERNIEELERLGLPYIILNPQHIDEIADNFRLLGSACGVPARGQEEADKFLRKLETIASRTTHVTYRPTLYWEWWPNPVYTPGRDNWLTDISRLAGGENLFAEVPTDNVKTDHASVAAKDPDFVLIVWCGVPIEKIKKEKITGRPEWDQMSAVRNNRVHILQEGYYCRPSQRLLTGLEALVNLIHPEL</sequence>
<evidence type="ECO:0000313" key="5">
    <source>
        <dbReference type="Proteomes" id="UP000196475"/>
    </source>
</evidence>